<name>A0A438HJP0_VITVI</name>
<reference evidence="2 3" key="1">
    <citation type="journal article" date="2018" name="PLoS Genet.">
        <title>Population sequencing reveals clonal diversity and ancestral inbreeding in the grapevine cultivar Chardonnay.</title>
        <authorList>
            <person name="Roach M.J."/>
            <person name="Johnson D.L."/>
            <person name="Bohlmann J."/>
            <person name="van Vuuren H.J."/>
            <person name="Jones S.J."/>
            <person name="Pretorius I.S."/>
            <person name="Schmidt S.A."/>
            <person name="Borneman A.R."/>
        </authorList>
    </citation>
    <scope>NUCLEOTIDE SEQUENCE [LARGE SCALE GENOMIC DNA]</scope>
    <source>
        <strain evidence="3">cv. Chardonnay</strain>
        <tissue evidence="2">Leaf</tissue>
    </source>
</reference>
<dbReference type="AlphaFoldDB" id="A0A438HJP0"/>
<accession>A0A438HJP0</accession>
<proteinExistence type="predicted"/>
<evidence type="ECO:0000256" key="1">
    <source>
        <dbReference type="SAM" id="MobiDB-lite"/>
    </source>
</evidence>
<gene>
    <name evidence="2" type="ORF">CK203_044606</name>
</gene>
<feature type="compositionally biased region" description="Basic and acidic residues" evidence="1">
    <location>
        <begin position="50"/>
        <end position="65"/>
    </location>
</feature>
<protein>
    <submittedName>
        <fullName evidence="2">Uncharacterized protein</fullName>
    </submittedName>
</protein>
<dbReference type="Proteomes" id="UP000288805">
    <property type="component" value="Unassembled WGS sequence"/>
</dbReference>
<evidence type="ECO:0000313" key="3">
    <source>
        <dbReference type="Proteomes" id="UP000288805"/>
    </source>
</evidence>
<comment type="caution">
    <text evidence="2">The sequence shown here is derived from an EMBL/GenBank/DDBJ whole genome shotgun (WGS) entry which is preliminary data.</text>
</comment>
<evidence type="ECO:0000313" key="2">
    <source>
        <dbReference type="EMBL" id="RVW84671.1"/>
    </source>
</evidence>
<sequence length="189" mass="21515">MEIFWPLERRYVSVEGGASPAGEGWLLFRGEGGYFDRGFSGARKRGQAGKRSESGELRGNGKDSAGRGSFRGKKKKKQREFSGENKNNIVSRSRELWDREDSWSLTGKEREKRNKTLLEKDILRICGNDELLYEDFSMADVDLSIENYEELFELIPCELTEIKNKDKHSGGCNSSLWRSDDSLLAMTLS</sequence>
<dbReference type="EMBL" id="QGNW01000213">
    <property type="protein sequence ID" value="RVW84671.1"/>
    <property type="molecule type" value="Genomic_DNA"/>
</dbReference>
<feature type="region of interest" description="Disordered" evidence="1">
    <location>
        <begin position="40"/>
        <end position="86"/>
    </location>
</feature>
<organism evidence="2 3">
    <name type="scientific">Vitis vinifera</name>
    <name type="common">Grape</name>
    <dbReference type="NCBI Taxonomy" id="29760"/>
    <lineage>
        <taxon>Eukaryota</taxon>
        <taxon>Viridiplantae</taxon>
        <taxon>Streptophyta</taxon>
        <taxon>Embryophyta</taxon>
        <taxon>Tracheophyta</taxon>
        <taxon>Spermatophyta</taxon>
        <taxon>Magnoliopsida</taxon>
        <taxon>eudicotyledons</taxon>
        <taxon>Gunneridae</taxon>
        <taxon>Pentapetalae</taxon>
        <taxon>rosids</taxon>
        <taxon>Vitales</taxon>
        <taxon>Vitaceae</taxon>
        <taxon>Viteae</taxon>
        <taxon>Vitis</taxon>
    </lineage>
</organism>